<comment type="caution">
    <text evidence="2">The sequence shown here is derived from an EMBL/GenBank/DDBJ whole genome shotgun (WGS) entry which is preliminary data.</text>
</comment>
<dbReference type="SUPFAM" id="SSF55729">
    <property type="entry name" value="Acyl-CoA N-acyltransferases (Nat)"/>
    <property type="match status" value="1"/>
</dbReference>
<organism evidence="2 3">
    <name type="scientific">Photobacterium leiognathi subsp. mandapamensis</name>
    <name type="common">Photobacterium mandapamensis</name>
    <dbReference type="NCBI Taxonomy" id="48408"/>
    <lineage>
        <taxon>Bacteria</taxon>
        <taxon>Pseudomonadati</taxon>
        <taxon>Pseudomonadota</taxon>
        <taxon>Gammaproteobacteria</taxon>
        <taxon>Vibrionales</taxon>
        <taxon>Vibrionaceae</taxon>
        <taxon>Photobacterium</taxon>
    </lineage>
</organism>
<protein>
    <recommendedName>
        <fullName evidence="1">N-acetyltransferase domain-containing protein</fullName>
    </recommendedName>
</protein>
<dbReference type="RefSeq" id="WP_107186193.1">
    <property type="nucleotide sequence ID" value="NZ_JAWQGC010000001.1"/>
</dbReference>
<sequence length="155" mass="17441">MTLIRKADKCDVSRIWEIRTQAILKTCVSHYSNEVVFSWANSPMPDDFDEILLSLGAIVLEEHEYIVGFGFVDTKNSSLESIFVDPRFTGRGFGKKIANNLIHKAKKSGLYNLRLSSSLNAIKFYESMGFVAGEKTSWKHPSGFELACIPMTKVI</sequence>
<name>A0A2T3KPY6_PHOLD</name>
<dbReference type="Pfam" id="PF13673">
    <property type="entry name" value="Acetyltransf_10"/>
    <property type="match status" value="1"/>
</dbReference>
<dbReference type="InterPro" id="IPR016181">
    <property type="entry name" value="Acyl_CoA_acyltransferase"/>
</dbReference>
<dbReference type="InterPro" id="IPR000182">
    <property type="entry name" value="GNAT_dom"/>
</dbReference>
<proteinExistence type="predicted"/>
<dbReference type="GO" id="GO:0016747">
    <property type="term" value="F:acyltransferase activity, transferring groups other than amino-acyl groups"/>
    <property type="evidence" value="ECO:0007669"/>
    <property type="project" value="InterPro"/>
</dbReference>
<dbReference type="PANTHER" id="PTHR43451">
    <property type="entry name" value="ACETYLTRANSFERASE (GNAT) FAMILY PROTEIN"/>
    <property type="match status" value="1"/>
</dbReference>
<accession>A0A2T3KPY6</accession>
<dbReference type="AlphaFoldDB" id="A0A2T3KPY6"/>
<feature type="domain" description="N-acetyltransferase" evidence="1">
    <location>
        <begin position="2"/>
        <end position="155"/>
    </location>
</feature>
<dbReference type="PANTHER" id="PTHR43451:SF1">
    <property type="entry name" value="ACETYLTRANSFERASE"/>
    <property type="match status" value="1"/>
</dbReference>
<gene>
    <name evidence="2" type="ORF">C0W93_20350</name>
</gene>
<dbReference type="Gene3D" id="3.40.630.30">
    <property type="match status" value="1"/>
</dbReference>
<dbReference type="Proteomes" id="UP000240530">
    <property type="component" value="Unassembled WGS sequence"/>
</dbReference>
<evidence type="ECO:0000259" key="1">
    <source>
        <dbReference type="PROSITE" id="PS51186"/>
    </source>
</evidence>
<dbReference type="EMBL" id="PYNS01000037">
    <property type="protein sequence ID" value="PSV06786.1"/>
    <property type="molecule type" value="Genomic_DNA"/>
</dbReference>
<evidence type="ECO:0000313" key="2">
    <source>
        <dbReference type="EMBL" id="PSV06786.1"/>
    </source>
</evidence>
<dbReference type="PROSITE" id="PS51186">
    <property type="entry name" value="GNAT"/>
    <property type="match status" value="1"/>
</dbReference>
<evidence type="ECO:0000313" key="3">
    <source>
        <dbReference type="Proteomes" id="UP000240530"/>
    </source>
</evidence>
<reference evidence="2 3" key="1">
    <citation type="submission" date="2018-03" db="EMBL/GenBank/DDBJ databases">
        <title>Whole genome sequencing of Histamine producing bacteria.</title>
        <authorList>
            <person name="Butler K."/>
        </authorList>
    </citation>
    <scope>NUCLEOTIDE SEQUENCE [LARGE SCALE GENOMIC DNA]</scope>
    <source>
        <strain evidence="2 3">Res.4.1</strain>
    </source>
</reference>
<dbReference type="InterPro" id="IPR052564">
    <property type="entry name" value="N-acetyltrans/Recomb-assoc"/>
</dbReference>
<dbReference type="CDD" id="cd04301">
    <property type="entry name" value="NAT_SF"/>
    <property type="match status" value="1"/>
</dbReference>